<dbReference type="Proteomes" id="UP001526201">
    <property type="component" value="Unassembled WGS sequence"/>
</dbReference>
<name>A0ABT3CG30_9MYCO</name>
<feature type="domain" description="MmyB-like transcription regulator ligand binding" evidence="1">
    <location>
        <begin position="4"/>
        <end position="48"/>
    </location>
</feature>
<organism evidence="2 3">
    <name type="scientific">Mycolicibacterium komossense</name>
    <dbReference type="NCBI Taxonomy" id="1779"/>
    <lineage>
        <taxon>Bacteria</taxon>
        <taxon>Bacillati</taxon>
        <taxon>Actinomycetota</taxon>
        <taxon>Actinomycetes</taxon>
        <taxon>Mycobacteriales</taxon>
        <taxon>Mycobacteriaceae</taxon>
        <taxon>Mycolicibacterium</taxon>
    </lineage>
</organism>
<comment type="caution">
    <text evidence="2">The sequence shown here is derived from an EMBL/GenBank/DDBJ whole genome shotgun (WGS) entry which is preliminary data.</text>
</comment>
<keyword evidence="3" id="KW-1185">Reference proteome</keyword>
<dbReference type="InterPro" id="IPR041413">
    <property type="entry name" value="MLTR_LBD"/>
</dbReference>
<proteinExistence type="predicted"/>
<evidence type="ECO:0000313" key="2">
    <source>
        <dbReference type="EMBL" id="MCV7228196.1"/>
    </source>
</evidence>
<sequence>MNRTVVQRILDGIAAMPAIVIDVCSDLLSANRIGYALHSPVFDDDPTRPVR</sequence>
<dbReference type="Pfam" id="PF17765">
    <property type="entry name" value="MLTR_LBD"/>
    <property type="match status" value="1"/>
</dbReference>
<reference evidence="2 3" key="1">
    <citation type="journal article" date="2022" name="BMC Genomics">
        <title>Comparative genome analysis of mycobacteria focusing on tRNA and non-coding RNA.</title>
        <authorList>
            <person name="Behra P.R.K."/>
            <person name="Pettersson B.M.F."/>
            <person name="Ramesh M."/>
            <person name="Das S."/>
            <person name="Dasgupta S."/>
            <person name="Kirsebom L.A."/>
        </authorList>
    </citation>
    <scope>NUCLEOTIDE SEQUENCE [LARGE SCALE GENOMIC DNA]</scope>
    <source>
        <strain evidence="2 3">DSM 44078</strain>
    </source>
</reference>
<dbReference type="EMBL" id="JACKTY010000031">
    <property type="protein sequence ID" value="MCV7228196.1"/>
    <property type="molecule type" value="Genomic_DNA"/>
</dbReference>
<protein>
    <recommendedName>
        <fullName evidence="1">MmyB-like transcription regulator ligand binding domain-containing protein</fullName>
    </recommendedName>
</protein>
<evidence type="ECO:0000313" key="3">
    <source>
        <dbReference type="Proteomes" id="UP001526201"/>
    </source>
</evidence>
<accession>A0ABT3CG30</accession>
<dbReference type="RefSeq" id="WP_264069266.1">
    <property type="nucleotide sequence ID" value="NZ_JACKTY010000031.1"/>
</dbReference>
<gene>
    <name evidence="2" type="ORF">H7J73_19480</name>
</gene>
<evidence type="ECO:0000259" key="1">
    <source>
        <dbReference type="Pfam" id="PF17765"/>
    </source>
</evidence>